<dbReference type="AlphaFoldDB" id="A0A7C8BSG8"/>
<feature type="region of interest" description="Disordered" evidence="5">
    <location>
        <begin position="39"/>
        <end position="58"/>
    </location>
</feature>
<dbReference type="PANTHER" id="PTHR23542:SF1">
    <property type="entry name" value="MAJOR FACILITATOR SUPERFAMILY (MFS) PROFILE DOMAIN-CONTAINING PROTEIN"/>
    <property type="match status" value="1"/>
</dbReference>
<dbReference type="InterPro" id="IPR020846">
    <property type="entry name" value="MFS_dom"/>
</dbReference>
<keyword evidence="4 6" id="KW-0472">Membrane</keyword>
<feature type="transmembrane region" description="Helical" evidence="6">
    <location>
        <begin position="456"/>
        <end position="477"/>
    </location>
</feature>
<dbReference type="PROSITE" id="PS50850">
    <property type="entry name" value="MFS"/>
    <property type="match status" value="1"/>
</dbReference>
<dbReference type="SUPFAM" id="SSF103473">
    <property type="entry name" value="MFS general substrate transporter"/>
    <property type="match status" value="1"/>
</dbReference>
<feature type="transmembrane region" description="Helical" evidence="6">
    <location>
        <begin position="391"/>
        <end position="415"/>
    </location>
</feature>
<dbReference type="PANTHER" id="PTHR23542">
    <property type="match status" value="1"/>
</dbReference>
<dbReference type="OrthoDB" id="4686510at2"/>
<comment type="subcellular location">
    <subcellularLocation>
        <location evidence="1">Cell membrane</location>
        <topology evidence="1">Multi-pass membrane protein</topology>
    </subcellularLocation>
</comment>
<dbReference type="GO" id="GO:0005886">
    <property type="term" value="C:plasma membrane"/>
    <property type="evidence" value="ECO:0007669"/>
    <property type="project" value="UniProtKB-SubCell"/>
</dbReference>
<keyword evidence="2 6" id="KW-0812">Transmembrane</keyword>
<keyword evidence="9" id="KW-1185">Reference proteome</keyword>
<dbReference type="EMBL" id="WBKA01000001">
    <property type="protein sequence ID" value="KAB1633708.1"/>
    <property type="molecule type" value="Genomic_DNA"/>
</dbReference>
<protein>
    <submittedName>
        <fullName evidence="8">MFS transporter</fullName>
    </submittedName>
</protein>
<dbReference type="InterPro" id="IPR011701">
    <property type="entry name" value="MFS"/>
</dbReference>
<evidence type="ECO:0000259" key="7">
    <source>
        <dbReference type="PROSITE" id="PS50850"/>
    </source>
</evidence>
<feature type="transmembrane region" description="Helical" evidence="6">
    <location>
        <begin position="427"/>
        <end position="450"/>
    </location>
</feature>
<evidence type="ECO:0000256" key="6">
    <source>
        <dbReference type="SAM" id="Phobius"/>
    </source>
</evidence>
<evidence type="ECO:0000256" key="3">
    <source>
        <dbReference type="ARBA" id="ARBA00022989"/>
    </source>
</evidence>
<feature type="transmembrane region" description="Helical" evidence="6">
    <location>
        <begin position="269"/>
        <end position="289"/>
    </location>
</feature>
<reference evidence="8 9" key="1">
    <citation type="submission" date="2019-09" db="EMBL/GenBank/DDBJ databases">
        <title>Phylogeny of genus Pseudoclavibacter and closely related genus.</title>
        <authorList>
            <person name="Li Y."/>
        </authorList>
    </citation>
    <scope>NUCLEOTIDE SEQUENCE [LARGE SCALE GENOMIC DNA]</scope>
    <source>
        <strain evidence="8 9">JCM 16921</strain>
    </source>
</reference>
<organism evidence="8 9">
    <name type="scientific">Pseudoclavibacter caeni</name>
    <dbReference type="NCBI Taxonomy" id="908846"/>
    <lineage>
        <taxon>Bacteria</taxon>
        <taxon>Bacillati</taxon>
        <taxon>Actinomycetota</taxon>
        <taxon>Actinomycetes</taxon>
        <taxon>Micrococcales</taxon>
        <taxon>Microbacteriaceae</taxon>
        <taxon>Pseudoclavibacter</taxon>
    </lineage>
</organism>
<dbReference type="Proteomes" id="UP000481339">
    <property type="component" value="Unassembled WGS sequence"/>
</dbReference>
<accession>A0A7C8BSG8</accession>
<feature type="transmembrane region" description="Helical" evidence="6">
    <location>
        <begin position="178"/>
        <end position="196"/>
    </location>
</feature>
<dbReference type="InterPro" id="IPR036259">
    <property type="entry name" value="MFS_trans_sf"/>
</dbReference>
<comment type="caution">
    <text evidence="8">The sequence shown here is derived from an EMBL/GenBank/DDBJ whole genome shotgun (WGS) entry which is preliminary data.</text>
</comment>
<feature type="transmembrane region" description="Helical" evidence="6">
    <location>
        <begin position="339"/>
        <end position="360"/>
    </location>
</feature>
<evidence type="ECO:0000256" key="5">
    <source>
        <dbReference type="SAM" id="MobiDB-lite"/>
    </source>
</evidence>
<feature type="transmembrane region" description="Helical" evidence="6">
    <location>
        <begin position="202"/>
        <end position="225"/>
    </location>
</feature>
<keyword evidence="3 6" id="KW-1133">Transmembrane helix</keyword>
<sequence>MGAVSDGCCRGSSILPVYAPWSPTRPRATPRHHLAREAAVAGSHPATPSEARRCLTKTPPCRAPPACATMPATASGEHAGGRPASPCPRPAARPRDQEVTMSALTDVLHVRGLVRLMGAQLVARMPQGMLSIALLMHVQRVLGGYTAAGLAVAAFSVGAAVSGPLLGRGLVRLGARRVLGITLAGNALLTAVLAYGPHTLASLLPTALALGLLTPPILPIARSVYPIITPRGLLAEVYSLDSITQELIWIAGPVIVTLVVPAAGTSVGLLVVAALGLGGGLLVLTAPAVREARFAPSGKRLGRVLLKWPVLVTVVSGTLQNAGYGATETALVAMFADQGVTTGVIIAVFSLGSVLGGLLFSRVPMRPWSMATRQVALAVGTLAAAASTDRWWVGLTLFIAGMGTAPSLAVMYNVVTSSLRSADAAEAFGWLSSGLLAGIACGSSIGGAVIDAAGAQAALLVAGILCALAVLVPALTASQLPDLSRHSGPLTDTSAVPVIRLGRRAD</sequence>
<evidence type="ECO:0000256" key="4">
    <source>
        <dbReference type="ARBA" id="ARBA00023136"/>
    </source>
</evidence>
<feature type="transmembrane region" description="Helical" evidence="6">
    <location>
        <begin position="145"/>
        <end position="166"/>
    </location>
</feature>
<evidence type="ECO:0000256" key="1">
    <source>
        <dbReference type="ARBA" id="ARBA00004651"/>
    </source>
</evidence>
<proteinExistence type="predicted"/>
<dbReference type="Pfam" id="PF07690">
    <property type="entry name" value="MFS_1"/>
    <property type="match status" value="1"/>
</dbReference>
<feature type="region of interest" description="Disordered" evidence="5">
    <location>
        <begin position="72"/>
        <end position="95"/>
    </location>
</feature>
<dbReference type="Gene3D" id="1.20.1250.20">
    <property type="entry name" value="MFS general substrate transporter like domains"/>
    <property type="match status" value="1"/>
</dbReference>
<evidence type="ECO:0000313" key="8">
    <source>
        <dbReference type="EMBL" id="KAB1633708.1"/>
    </source>
</evidence>
<evidence type="ECO:0000313" key="9">
    <source>
        <dbReference type="Proteomes" id="UP000481339"/>
    </source>
</evidence>
<dbReference type="GO" id="GO:0022857">
    <property type="term" value="F:transmembrane transporter activity"/>
    <property type="evidence" value="ECO:0007669"/>
    <property type="project" value="InterPro"/>
</dbReference>
<gene>
    <name evidence="8" type="ORF">F8O02_01930</name>
</gene>
<evidence type="ECO:0000256" key="2">
    <source>
        <dbReference type="ARBA" id="ARBA00022692"/>
    </source>
</evidence>
<feature type="domain" description="Major facilitator superfamily (MFS) profile" evidence="7">
    <location>
        <begin position="271"/>
        <end position="506"/>
    </location>
</feature>
<name>A0A7C8BSG8_9MICO</name>
<feature type="transmembrane region" description="Helical" evidence="6">
    <location>
        <begin position="301"/>
        <end position="319"/>
    </location>
</feature>